<evidence type="ECO:0000256" key="5">
    <source>
        <dbReference type="SAM" id="Coils"/>
    </source>
</evidence>
<keyword evidence="3" id="KW-0159">Chromosome partition</keyword>
<accession>A0A6J2UUL5</accession>
<protein>
    <submittedName>
        <fullName evidence="10">REC8 meiotic recombination protein b</fullName>
    </submittedName>
</protein>
<dbReference type="CDD" id="cd21794">
    <property type="entry name" value="Rad21_Rec8_M_Rec8"/>
    <property type="match status" value="1"/>
</dbReference>
<evidence type="ECO:0000256" key="6">
    <source>
        <dbReference type="SAM" id="MobiDB-lite"/>
    </source>
</evidence>
<feature type="region of interest" description="Disordered" evidence="6">
    <location>
        <begin position="397"/>
        <end position="434"/>
    </location>
</feature>
<evidence type="ECO:0000259" key="7">
    <source>
        <dbReference type="Pfam" id="PF04824"/>
    </source>
</evidence>
<reference evidence="10" key="1">
    <citation type="submission" date="2025-08" db="UniProtKB">
        <authorList>
            <consortium name="RefSeq"/>
        </authorList>
    </citation>
    <scope>IDENTIFICATION</scope>
</reference>
<feature type="domain" description="Rad21/Rec8-like protein C-terminal eukaryotic" evidence="7">
    <location>
        <begin position="530"/>
        <end position="576"/>
    </location>
</feature>
<organism evidence="9 10">
    <name type="scientific">Chanos chanos</name>
    <name type="common">Milkfish</name>
    <name type="synonym">Mugil chanos</name>
    <dbReference type="NCBI Taxonomy" id="29144"/>
    <lineage>
        <taxon>Eukaryota</taxon>
        <taxon>Metazoa</taxon>
        <taxon>Chordata</taxon>
        <taxon>Craniata</taxon>
        <taxon>Vertebrata</taxon>
        <taxon>Euteleostomi</taxon>
        <taxon>Actinopterygii</taxon>
        <taxon>Neopterygii</taxon>
        <taxon>Teleostei</taxon>
        <taxon>Ostariophysi</taxon>
        <taxon>Gonorynchiformes</taxon>
        <taxon>Chanidae</taxon>
        <taxon>Chanos</taxon>
    </lineage>
</organism>
<comment type="similarity">
    <text evidence="2">Belongs to the rad21 family.</text>
</comment>
<dbReference type="InterPro" id="IPR039781">
    <property type="entry name" value="Rad21/Rec8-like"/>
</dbReference>
<dbReference type="AlphaFoldDB" id="A0A6J2UUL5"/>
<evidence type="ECO:0000259" key="8">
    <source>
        <dbReference type="Pfam" id="PF04825"/>
    </source>
</evidence>
<dbReference type="GO" id="GO:0005634">
    <property type="term" value="C:nucleus"/>
    <property type="evidence" value="ECO:0007669"/>
    <property type="project" value="UniProtKB-SubCell"/>
</dbReference>
<dbReference type="PANTHER" id="PTHR12585">
    <property type="entry name" value="SCC1 / RAD21 FAMILY MEMBER"/>
    <property type="match status" value="1"/>
</dbReference>
<feature type="coiled-coil region" evidence="5">
    <location>
        <begin position="213"/>
        <end position="247"/>
    </location>
</feature>
<dbReference type="InterPro" id="IPR006910">
    <property type="entry name" value="Rad21_Rec8_N"/>
</dbReference>
<keyword evidence="4" id="KW-0539">Nucleus</keyword>
<name>A0A6J2UUL5_CHACN</name>
<dbReference type="GO" id="GO:0030893">
    <property type="term" value="C:meiotic cohesin complex"/>
    <property type="evidence" value="ECO:0007669"/>
    <property type="project" value="TreeGrafter"/>
</dbReference>
<evidence type="ECO:0000256" key="2">
    <source>
        <dbReference type="ARBA" id="ARBA00009870"/>
    </source>
</evidence>
<dbReference type="PANTHER" id="PTHR12585:SF27">
    <property type="entry name" value="MEIOTIC RECOMBINATION PROTEIN REC8 HOMOLOG"/>
    <property type="match status" value="1"/>
</dbReference>
<proteinExistence type="inferred from homology"/>
<comment type="subcellular location">
    <subcellularLocation>
        <location evidence="1">Nucleus</location>
    </subcellularLocation>
</comment>
<dbReference type="InterPro" id="IPR036390">
    <property type="entry name" value="WH_DNA-bd_sf"/>
</dbReference>
<keyword evidence="9" id="KW-1185">Reference proteome</keyword>
<dbReference type="InParanoid" id="A0A6J2UUL5"/>
<keyword evidence="5" id="KW-0175">Coiled coil</keyword>
<feature type="region of interest" description="Disordered" evidence="6">
    <location>
        <begin position="286"/>
        <end position="311"/>
    </location>
</feature>
<evidence type="ECO:0000256" key="3">
    <source>
        <dbReference type="ARBA" id="ARBA00022829"/>
    </source>
</evidence>
<dbReference type="GO" id="GO:0007059">
    <property type="term" value="P:chromosome segregation"/>
    <property type="evidence" value="ECO:0007669"/>
    <property type="project" value="UniProtKB-KW"/>
</dbReference>
<feature type="compositionally biased region" description="Basic and acidic residues" evidence="6">
    <location>
        <begin position="415"/>
        <end position="434"/>
    </location>
</feature>
<evidence type="ECO:0000313" key="10">
    <source>
        <dbReference type="RefSeq" id="XP_030623017.1"/>
    </source>
</evidence>
<feature type="domain" description="Rad21/Rec8-like protein N-terminal" evidence="8">
    <location>
        <begin position="1"/>
        <end position="112"/>
    </location>
</feature>
<dbReference type="CTD" id="678633"/>
<dbReference type="OrthoDB" id="10071381at2759"/>
<evidence type="ECO:0000256" key="4">
    <source>
        <dbReference type="ARBA" id="ARBA00023242"/>
    </source>
</evidence>
<dbReference type="GO" id="GO:0006302">
    <property type="term" value="P:double-strand break repair"/>
    <property type="evidence" value="ECO:0007669"/>
    <property type="project" value="TreeGrafter"/>
</dbReference>
<dbReference type="GO" id="GO:0051177">
    <property type="term" value="P:meiotic sister chromatid cohesion"/>
    <property type="evidence" value="ECO:0007669"/>
    <property type="project" value="TreeGrafter"/>
</dbReference>
<dbReference type="RefSeq" id="XP_030623017.1">
    <property type="nucleotide sequence ID" value="XM_030767157.1"/>
</dbReference>
<evidence type="ECO:0000256" key="1">
    <source>
        <dbReference type="ARBA" id="ARBA00004123"/>
    </source>
</evidence>
<evidence type="ECO:0000313" key="9">
    <source>
        <dbReference type="Proteomes" id="UP000504632"/>
    </source>
</evidence>
<sequence>MFYYPIVLQRHTGCFSTIWLAATKGVRMSRRELLKVNVGKTCEDIIDYVTVQVPPLHPGLPRPRFSLYLSSQLQYGVVIVYHRQCAFLLEEIQQTIERLLRSERHVQIDMQEPDRLALNMPDSLFLMQEAEGALEPFFGVMGEGCELPSPCRLPQFMEAGSPERPLVTSTKDSPLKGLTACPESITIRESEPITISAAEFGGAELPEATVQEINMLMEQTDRFLGEVEEKEKEREAEEERTRELEAAMVSVDQLKESATGDSVWLLDEGTGRPAEVAVDAAVMEKTPPPVTMPTTAEASEREKELESSSSEVFLPKKRGRRRQLIFADRDTQISQDALREQINHPLAETQPLSQVLVDTPWASLLSLADLFQSPCSLLFHPDLKSLWKRCDIPAALSHPRKSRPAEEPSNTSEMDGEREVEERERERGKRESSIREVVRESLESGLLLSESSAASDVLLEVSKVEGSQELVAPGNRWSPIEEAPVRMTAILEEQVEMPEKEITLDIGALSTHNLLSMLKGYIQHFGKVPFRSLLPPEAKRSTAAHVFYSILELLCEGQLRVSQDEPYHSITVTLGPLHTHS</sequence>
<gene>
    <name evidence="10" type="primary">rec8b</name>
</gene>
<dbReference type="Pfam" id="PF04824">
    <property type="entry name" value="Rad21_Rec8"/>
    <property type="match status" value="1"/>
</dbReference>
<dbReference type="SUPFAM" id="SSF46785">
    <property type="entry name" value="Winged helix' DNA-binding domain"/>
    <property type="match status" value="1"/>
</dbReference>
<dbReference type="Pfam" id="PF04825">
    <property type="entry name" value="Rad21_Rec8_N"/>
    <property type="match status" value="1"/>
</dbReference>
<dbReference type="GeneID" id="115806457"/>
<dbReference type="GO" id="GO:0003682">
    <property type="term" value="F:chromatin binding"/>
    <property type="evidence" value="ECO:0007669"/>
    <property type="project" value="TreeGrafter"/>
</dbReference>
<dbReference type="Proteomes" id="UP000504632">
    <property type="component" value="Chromosome 3"/>
</dbReference>
<dbReference type="InterPro" id="IPR006909">
    <property type="entry name" value="Rad21/Rec8_C_eu"/>
</dbReference>